<dbReference type="InterPro" id="IPR021735">
    <property type="entry name" value="DUF3306"/>
</dbReference>
<feature type="compositionally biased region" description="Pro residues" evidence="1">
    <location>
        <begin position="32"/>
        <end position="42"/>
    </location>
</feature>
<proteinExistence type="predicted"/>
<evidence type="ECO:0000313" key="2">
    <source>
        <dbReference type="EMBL" id="TJZ79912.1"/>
    </source>
</evidence>
<comment type="caution">
    <text evidence="2">The sequence shown here is derived from an EMBL/GenBank/DDBJ whole genome shotgun (WGS) entry which is preliminary data.</text>
</comment>
<dbReference type="AlphaFoldDB" id="A0A4U0QGH9"/>
<name>A0A4U0QGH9_9RHOB</name>
<sequence length="194" mass="20768">MTGRDDSFIGRWSRRKRAVDEEDATRVQPDAAPEPVPDPIADPEPATLTEDELAALPRIEDLTQGSDIKMFLRAGVPRALRSAALRKVWMLTPAIRDYKNPAVDYAWDYNTPGGVPGDGVAPTPERAAQMLRDLFAPRTPETAVAGDDASAPVPDASAEQHGPASEAVMAADETASTPEDRPAPRPRHGGALPS</sequence>
<dbReference type="RefSeq" id="WP_136858142.1">
    <property type="nucleotide sequence ID" value="NZ_SUNH01000039.1"/>
</dbReference>
<feature type="compositionally biased region" description="Low complexity" evidence="1">
    <location>
        <begin position="143"/>
        <end position="157"/>
    </location>
</feature>
<dbReference type="EMBL" id="SUNH01000039">
    <property type="protein sequence ID" value="TJZ79912.1"/>
    <property type="molecule type" value="Genomic_DNA"/>
</dbReference>
<evidence type="ECO:0000313" key="3">
    <source>
        <dbReference type="Proteomes" id="UP000306223"/>
    </source>
</evidence>
<reference evidence="2 3" key="1">
    <citation type="submission" date="2019-04" db="EMBL/GenBank/DDBJ databases">
        <authorList>
            <person name="Li J."/>
        </authorList>
    </citation>
    <scope>NUCLEOTIDE SEQUENCE [LARGE SCALE GENOMIC DNA]</scope>
    <source>
        <strain evidence="2 3">CCTCC AB2016182</strain>
    </source>
</reference>
<feature type="region of interest" description="Disordered" evidence="1">
    <location>
        <begin position="137"/>
        <end position="194"/>
    </location>
</feature>
<organism evidence="2 3">
    <name type="scientific">Paracoccus hibiscisoli</name>
    <dbReference type="NCBI Taxonomy" id="2023261"/>
    <lineage>
        <taxon>Bacteria</taxon>
        <taxon>Pseudomonadati</taxon>
        <taxon>Pseudomonadota</taxon>
        <taxon>Alphaproteobacteria</taxon>
        <taxon>Rhodobacterales</taxon>
        <taxon>Paracoccaceae</taxon>
        <taxon>Paracoccus</taxon>
    </lineage>
</organism>
<keyword evidence="3" id="KW-1185">Reference proteome</keyword>
<feature type="region of interest" description="Disordered" evidence="1">
    <location>
        <begin position="1"/>
        <end position="46"/>
    </location>
</feature>
<dbReference type="OrthoDB" id="8100830at2"/>
<dbReference type="Pfam" id="PF11748">
    <property type="entry name" value="DUF3306"/>
    <property type="match status" value="1"/>
</dbReference>
<evidence type="ECO:0000256" key="1">
    <source>
        <dbReference type="SAM" id="MobiDB-lite"/>
    </source>
</evidence>
<dbReference type="Proteomes" id="UP000306223">
    <property type="component" value="Unassembled WGS sequence"/>
</dbReference>
<accession>A0A4U0QGH9</accession>
<protein>
    <submittedName>
        <fullName evidence="2">DUF3306 domain-containing protein</fullName>
    </submittedName>
</protein>
<gene>
    <name evidence="2" type="ORF">FA740_17605</name>
</gene>